<gene>
    <name evidence="1" type="ORF">SAMN02910350_01141</name>
</gene>
<sequence length="140" mass="15657">MVEIISGEKGKGKTKYLLDKVNSDIQKVDGSIVYIDKNTKHMYELDSKIRLINMGDYPIDSSDEFLGFLSGVLSQNSDIQEVFLDSFLTVSNIDTNEGITVALDKLDKICNMFDVKFVLSVSRNEKDLPENAKGKIVISL</sequence>
<evidence type="ECO:0008006" key="3">
    <source>
        <dbReference type="Google" id="ProtNLM"/>
    </source>
</evidence>
<evidence type="ECO:0000313" key="2">
    <source>
        <dbReference type="Proteomes" id="UP000199428"/>
    </source>
</evidence>
<dbReference type="AlphaFoldDB" id="A0A1G5RWT5"/>
<reference evidence="1 2" key="1">
    <citation type="submission" date="2016-10" db="EMBL/GenBank/DDBJ databases">
        <authorList>
            <person name="de Groot N.N."/>
        </authorList>
    </citation>
    <scope>NUCLEOTIDE SEQUENCE [LARGE SCALE GENOMIC DNA]</scope>
    <source>
        <strain evidence="1 2">DSM 10317</strain>
    </source>
</reference>
<accession>A0A1G5RWT5</accession>
<evidence type="ECO:0000313" key="1">
    <source>
        <dbReference type="EMBL" id="SCZ78200.1"/>
    </source>
</evidence>
<proteinExistence type="predicted"/>
<organism evidence="1 2">
    <name type="scientific">Pseudobutyrivibrio xylanivorans</name>
    <dbReference type="NCBI Taxonomy" id="185007"/>
    <lineage>
        <taxon>Bacteria</taxon>
        <taxon>Bacillati</taxon>
        <taxon>Bacillota</taxon>
        <taxon>Clostridia</taxon>
        <taxon>Lachnospirales</taxon>
        <taxon>Lachnospiraceae</taxon>
        <taxon>Pseudobutyrivibrio</taxon>
    </lineage>
</organism>
<name>A0A1G5RWT5_PSEXY</name>
<protein>
    <recommendedName>
        <fullName evidence="3">Twitching motility protein PilT</fullName>
    </recommendedName>
</protein>
<dbReference type="EMBL" id="FMWK01000005">
    <property type="protein sequence ID" value="SCZ78200.1"/>
    <property type="molecule type" value="Genomic_DNA"/>
</dbReference>
<dbReference type="Proteomes" id="UP000199428">
    <property type="component" value="Unassembled WGS sequence"/>
</dbReference>
<dbReference type="RefSeq" id="WP_028247064.1">
    <property type="nucleotide sequence ID" value="NZ_FMWK01000005.1"/>
</dbReference>